<sequence length="175" mass="19046">MQDLIQAASKVKLLVLDVDGILSNGYIIYDANGIETKCFNVKDGMGVKSVKLAGVKTAIITGRSSAMVNQRAKEMGIDYVIQGRDDKLEALKQLLLDLPVELEECAYMGDDLPDIKALQSVGFSATVPNAHPEVLSRVMMVTTHIGGEGAVREVCDLILKGHGKYQDYISQYVLD</sequence>
<dbReference type="Gene3D" id="3.40.50.1000">
    <property type="entry name" value="HAD superfamily/HAD-like"/>
    <property type="match status" value="1"/>
</dbReference>
<feature type="binding site" evidence="13">
    <location>
        <position position="17"/>
    </location>
    <ligand>
        <name>Mg(2+)</name>
        <dbReference type="ChEBI" id="CHEBI:18420"/>
    </ligand>
</feature>
<evidence type="ECO:0000256" key="13">
    <source>
        <dbReference type="PIRSR" id="PIRSR006118-2"/>
    </source>
</evidence>
<gene>
    <name evidence="14" type="primary">kdsC</name>
    <name evidence="14" type="ORF">A1019T_01462</name>
</gene>
<comment type="subunit">
    <text evidence="4 12">Homotetramer.</text>
</comment>
<feature type="binding site" evidence="13">
    <location>
        <position position="110"/>
    </location>
    <ligand>
        <name>Mg(2+)</name>
        <dbReference type="ChEBI" id="CHEBI:18420"/>
    </ligand>
</feature>
<dbReference type="FunFam" id="3.40.50.1000:FF:000029">
    <property type="entry name" value="3-deoxy-D-manno-octulosonate 8-phosphate phosphatase KdsC"/>
    <property type="match status" value="1"/>
</dbReference>
<reference evidence="15" key="1">
    <citation type="submission" date="2017-02" db="EMBL/GenBank/DDBJ databases">
        <authorList>
            <person name="Mornico D."/>
        </authorList>
    </citation>
    <scope>NUCLEOTIDE SEQUENCE [LARGE SCALE GENOMIC DNA]</scope>
</reference>
<evidence type="ECO:0000256" key="2">
    <source>
        <dbReference type="ARBA" id="ARBA00001946"/>
    </source>
</evidence>
<keyword evidence="10 12" id="KW-0448">Lipopolysaccharide biosynthesis</keyword>
<comment type="function">
    <text evidence="12">Catalyzes the hydrolysis of 3-deoxy-D-manno-octulosonate 8-phosphate (KDO 8-P) to 3-deoxy-D-manno-octulosonate (KDO) and inorganic phosphate.</text>
</comment>
<name>A0A1R4EG85_9GAMM</name>
<evidence type="ECO:0000313" key="15">
    <source>
        <dbReference type="Proteomes" id="UP000188169"/>
    </source>
</evidence>
<dbReference type="SFLD" id="SFLDG01138">
    <property type="entry name" value="C1.6.2:_Deoxy-d-mannose-octulo"/>
    <property type="match status" value="1"/>
</dbReference>
<dbReference type="GO" id="GO:0009103">
    <property type="term" value="P:lipopolysaccharide biosynthetic process"/>
    <property type="evidence" value="ECO:0007669"/>
    <property type="project" value="UniProtKB-UniRule"/>
</dbReference>
<evidence type="ECO:0000256" key="9">
    <source>
        <dbReference type="ARBA" id="ARBA00022842"/>
    </source>
</evidence>
<keyword evidence="9 12" id="KW-0460">Magnesium</keyword>
<dbReference type="OrthoDB" id="9805604at2"/>
<evidence type="ECO:0000256" key="5">
    <source>
        <dbReference type="ARBA" id="ARBA00013066"/>
    </source>
</evidence>
<dbReference type="SFLD" id="SFLDG01136">
    <property type="entry name" value="C1.6:_Phosphoserine_Phosphatas"/>
    <property type="match status" value="1"/>
</dbReference>
<dbReference type="AlphaFoldDB" id="A0A1R4EG85"/>
<dbReference type="RefSeq" id="WP_077448883.1">
    <property type="nucleotide sequence ID" value="NZ_FUGD01000087.1"/>
</dbReference>
<keyword evidence="8 12" id="KW-0378">Hydrolase</keyword>
<dbReference type="Proteomes" id="UP000188169">
    <property type="component" value="Unassembled WGS sequence"/>
</dbReference>
<evidence type="ECO:0000256" key="3">
    <source>
        <dbReference type="ARBA" id="ARBA00005893"/>
    </source>
</evidence>
<comment type="catalytic activity">
    <reaction evidence="1 12">
        <text>3-deoxy-alpha-D-manno-2-octulosonate-8-phosphate + H2O = 3-deoxy-alpha-D-manno-oct-2-ulosonate + phosphate</text>
        <dbReference type="Rhea" id="RHEA:11500"/>
        <dbReference type="ChEBI" id="CHEBI:15377"/>
        <dbReference type="ChEBI" id="CHEBI:43474"/>
        <dbReference type="ChEBI" id="CHEBI:85985"/>
        <dbReference type="ChEBI" id="CHEBI:85986"/>
        <dbReference type="EC" id="3.1.3.45"/>
    </reaction>
</comment>
<evidence type="ECO:0000256" key="12">
    <source>
        <dbReference type="PIRNR" id="PIRNR006118"/>
    </source>
</evidence>
<dbReference type="InterPro" id="IPR036412">
    <property type="entry name" value="HAD-like_sf"/>
</dbReference>
<evidence type="ECO:0000313" key="14">
    <source>
        <dbReference type="EMBL" id="SJM37490.1"/>
    </source>
</evidence>
<dbReference type="InterPro" id="IPR050793">
    <property type="entry name" value="CMP-NeuNAc_synthase"/>
</dbReference>
<evidence type="ECO:0000256" key="4">
    <source>
        <dbReference type="ARBA" id="ARBA00011881"/>
    </source>
</evidence>
<feature type="binding site" evidence="13">
    <location>
        <position position="19"/>
    </location>
    <ligand>
        <name>substrate</name>
    </ligand>
</feature>
<dbReference type="EMBL" id="FUGD01000087">
    <property type="protein sequence ID" value="SJM37490.1"/>
    <property type="molecule type" value="Genomic_DNA"/>
</dbReference>
<dbReference type="PANTHER" id="PTHR21485">
    <property type="entry name" value="HAD SUPERFAMILY MEMBERS CMAS AND KDSC"/>
    <property type="match status" value="1"/>
</dbReference>
<dbReference type="Pfam" id="PF08282">
    <property type="entry name" value="Hydrolase_3"/>
    <property type="match status" value="1"/>
</dbReference>
<dbReference type="NCBIfam" id="TIGR01670">
    <property type="entry name" value="KdsC-phosphatas"/>
    <property type="match status" value="1"/>
</dbReference>
<keyword evidence="15" id="KW-1185">Reference proteome</keyword>
<dbReference type="InterPro" id="IPR010023">
    <property type="entry name" value="KdsC_fam"/>
</dbReference>
<comment type="similarity">
    <text evidence="3 12">Belongs to the KdsC family.</text>
</comment>
<protein>
    <recommendedName>
        <fullName evidence="6 12">3-deoxy-D-manno-octulosonate 8-phosphate phosphatase KdsC</fullName>
        <ecNumber evidence="5 12">3.1.3.45</ecNumber>
    </recommendedName>
    <alternativeName>
        <fullName evidence="11 12">KDO 8-P phosphatase</fullName>
    </alternativeName>
</protein>
<dbReference type="GO" id="GO:0019143">
    <property type="term" value="F:3-deoxy-manno-octulosonate-8-phosphatase activity"/>
    <property type="evidence" value="ECO:0007669"/>
    <property type="project" value="UniProtKB-UniRule"/>
</dbReference>
<dbReference type="PIRSF" id="PIRSF006118">
    <property type="entry name" value="KDO8-P_Ptase"/>
    <property type="match status" value="1"/>
</dbReference>
<evidence type="ECO:0000256" key="6">
    <source>
        <dbReference type="ARBA" id="ARBA00020092"/>
    </source>
</evidence>
<dbReference type="GO" id="GO:0008781">
    <property type="term" value="F:N-acylneuraminate cytidylyltransferase activity"/>
    <property type="evidence" value="ECO:0007669"/>
    <property type="project" value="TreeGrafter"/>
</dbReference>
<dbReference type="GO" id="GO:0046872">
    <property type="term" value="F:metal ion binding"/>
    <property type="evidence" value="ECO:0007669"/>
    <property type="project" value="UniProtKB-UniRule"/>
</dbReference>
<dbReference type="SFLD" id="SFLDS00003">
    <property type="entry name" value="Haloacid_Dehalogenase"/>
    <property type="match status" value="1"/>
</dbReference>
<proteinExistence type="inferred from homology"/>
<dbReference type="CDD" id="cd01630">
    <property type="entry name" value="HAD_KDO-like"/>
    <property type="match status" value="1"/>
</dbReference>
<evidence type="ECO:0000256" key="10">
    <source>
        <dbReference type="ARBA" id="ARBA00022985"/>
    </source>
</evidence>
<dbReference type="EC" id="3.1.3.45" evidence="5 12"/>
<keyword evidence="7 12" id="KW-0479">Metal-binding</keyword>
<dbReference type="InterPro" id="IPR023214">
    <property type="entry name" value="HAD_sf"/>
</dbReference>
<evidence type="ECO:0000256" key="8">
    <source>
        <dbReference type="ARBA" id="ARBA00022801"/>
    </source>
</evidence>
<accession>A0A1R4EG85</accession>
<evidence type="ECO:0000256" key="7">
    <source>
        <dbReference type="ARBA" id="ARBA00022723"/>
    </source>
</evidence>
<comment type="cofactor">
    <cofactor evidence="2 12 13">
        <name>Mg(2+)</name>
        <dbReference type="ChEBI" id="CHEBI:18420"/>
    </cofactor>
</comment>
<organism evidence="14 15">
    <name type="scientific">Psychrobacter pasteurii</name>
    <dbReference type="NCBI Taxonomy" id="1945520"/>
    <lineage>
        <taxon>Bacteria</taxon>
        <taxon>Pseudomonadati</taxon>
        <taxon>Pseudomonadota</taxon>
        <taxon>Gammaproteobacteria</taxon>
        <taxon>Moraxellales</taxon>
        <taxon>Moraxellaceae</taxon>
        <taxon>Psychrobacter</taxon>
    </lineage>
</organism>
<dbReference type="PANTHER" id="PTHR21485:SF6">
    <property type="entry name" value="N-ACYLNEURAMINATE CYTIDYLYLTRANSFERASE-RELATED"/>
    <property type="match status" value="1"/>
</dbReference>
<dbReference type="SUPFAM" id="SSF56784">
    <property type="entry name" value="HAD-like"/>
    <property type="match status" value="1"/>
</dbReference>
<evidence type="ECO:0000256" key="1">
    <source>
        <dbReference type="ARBA" id="ARBA00000898"/>
    </source>
</evidence>
<dbReference type="STRING" id="1945520.A1019T_01462"/>
<evidence type="ECO:0000256" key="11">
    <source>
        <dbReference type="ARBA" id="ARBA00031051"/>
    </source>
</evidence>